<evidence type="ECO:0000256" key="1">
    <source>
        <dbReference type="SAM" id="Phobius"/>
    </source>
</evidence>
<gene>
    <name evidence="3" type="ORF">PCOR1329_LOCUS45806</name>
</gene>
<dbReference type="EMBL" id="CAUYUJ010015505">
    <property type="protein sequence ID" value="CAK0854909.1"/>
    <property type="molecule type" value="Genomic_DNA"/>
</dbReference>
<feature type="transmembrane region" description="Helical" evidence="1">
    <location>
        <begin position="121"/>
        <end position="141"/>
    </location>
</feature>
<reference evidence="3" key="1">
    <citation type="submission" date="2023-10" db="EMBL/GenBank/DDBJ databases">
        <authorList>
            <person name="Chen Y."/>
            <person name="Shah S."/>
            <person name="Dougan E. K."/>
            <person name="Thang M."/>
            <person name="Chan C."/>
        </authorList>
    </citation>
    <scope>NUCLEOTIDE SEQUENCE [LARGE SCALE GENOMIC DNA]</scope>
</reference>
<proteinExistence type="predicted"/>
<comment type="caution">
    <text evidence="3">The sequence shown here is derived from an EMBL/GenBank/DDBJ whole genome shotgun (WGS) entry which is preliminary data.</text>
</comment>
<evidence type="ECO:0000259" key="2">
    <source>
        <dbReference type="Pfam" id="PF03168"/>
    </source>
</evidence>
<dbReference type="InterPro" id="IPR004864">
    <property type="entry name" value="LEA_2"/>
</dbReference>
<organism evidence="3 4">
    <name type="scientific">Prorocentrum cordatum</name>
    <dbReference type="NCBI Taxonomy" id="2364126"/>
    <lineage>
        <taxon>Eukaryota</taxon>
        <taxon>Sar</taxon>
        <taxon>Alveolata</taxon>
        <taxon>Dinophyceae</taxon>
        <taxon>Prorocentrales</taxon>
        <taxon>Prorocentraceae</taxon>
        <taxon>Prorocentrum</taxon>
    </lineage>
</organism>
<dbReference type="Pfam" id="PF03168">
    <property type="entry name" value="LEA_2"/>
    <property type="match status" value="1"/>
</dbReference>
<feature type="transmembrane region" description="Helical" evidence="1">
    <location>
        <begin position="43"/>
        <end position="61"/>
    </location>
</feature>
<name>A0ABN9U760_9DINO</name>
<keyword evidence="1" id="KW-1133">Transmembrane helix</keyword>
<evidence type="ECO:0000313" key="4">
    <source>
        <dbReference type="Proteomes" id="UP001189429"/>
    </source>
</evidence>
<sequence>MRVLQGWLHFVALYNSVGGLAGLLYPQALEHVFPQALELGSPLFFRCMGWWAITIAVLRVLTANNLDNKGLNHAAVASFVFFDLFSVAEDEETSTGKKQPILRKNLRQRASEIGEGKKHALGLWLCGAAVVAVIVGVALWIPKLGGATEPTWEVTELVMEHIDIPTLGLKGMAPADTSGCPTADLCGVGLARGCSKCPVASMWNNGCLCQERDPGSNATAQPGSVIQADTSACPDYDRCGVLAARGCSACPDDTWTNDGCTCRQAISPSQFFNSSGGTVARSVGGGMASMLGIGQKQPTTVKMALRAAVEVFNPNPIGAQVDPGVFKIRYRGEEIGAADTLPTTVPARGSTQFSVQVDVDNVPPNVGMMMLQEMLQSGSQLRLVVDGRTTASVNVLKVKCSAECHLRTDLSQLPKVRFTENKCSYGYSV</sequence>
<protein>
    <recommendedName>
        <fullName evidence="2">Late embryogenesis abundant protein LEA-2 subgroup domain-containing protein</fullName>
    </recommendedName>
</protein>
<accession>A0ABN9U760</accession>
<keyword evidence="1" id="KW-0812">Transmembrane</keyword>
<dbReference type="Proteomes" id="UP001189429">
    <property type="component" value="Unassembled WGS sequence"/>
</dbReference>
<dbReference type="Gene3D" id="2.60.40.1820">
    <property type="match status" value="1"/>
</dbReference>
<dbReference type="Pfam" id="PF03694">
    <property type="entry name" value="Erg28"/>
    <property type="match status" value="1"/>
</dbReference>
<keyword evidence="4" id="KW-1185">Reference proteome</keyword>
<feature type="domain" description="Late embryogenesis abundant protein LEA-2 subgroup" evidence="2">
    <location>
        <begin position="309"/>
        <end position="390"/>
    </location>
</feature>
<evidence type="ECO:0000313" key="3">
    <source>
        <dbReference type="EMBL" id="CAK0854909.1"/>
    </source>
</evidence>
<keyword evidence="1" id="KW-0472">Membrane</keyword>
<dbReference type="InterPro" id="IPR005352">
    <property type="entry name" value="Erg28"/>
</dbReference>